<sequence length="168" mass="18255">MKSKRGGIEKLKKIIHAIQDEYPDEFAHCFGCGRLNEAGHHFRTGWDGDKTLTIYEPKQEHTAIPGFVYGGLLASLVDCHGTGSAALALHRKNGHEPGSGHAAPRFVTASLHVDYLKPTPQGTALNAFGLVEEIHPKKWKTSVEVFAGNVLCAKGEVIAVVMPETFRA</sequence>
<dbReference type="InterPro" id="IPR006683">
    <property type="entry name" value="Thioestr_dom"/>
</dbReference>
<dbReference type="Pfam" id="PF03061">
    <property type="entry name" value="4HBT"/>
    <property type="match status" value="1"/>
</dbReference>
<dbReference type="RefSeq" id="WP_191809991.1">
    <property type="nucleotide sequence ID" value="NZ_JACSPV010000004.1"/>
</dbReference>
<protein>
    <submittedName>
        <fullName evidence="2">PaaI family thioesterase</fullName>
    </submittedName>
</protein>
<keyword evidence="3" id="KW-1185">Reference proteome</keyword>
<comment type="caution">
    <text evidence="2">The sequence shown here is derived from an EMBL/GenBank/DDBJ whole genome shotgun (WGS) entry which is preliminary data.</text>
</comment>
<accession>A0ABR8VH84</accession>
<gene>
    <name evidence="2" type="ORF">H9631_03495</name>
</gene>
<name>A0ABR8VH84_9BACI</name>
<evidence type="ECO:0000259" key="1">
    <source>
        <dbReference type="Pfam" id="PF03061"/>
    </source>
</evidence>
<feature type="domain" description="Thioesterase" evidence="1">
    <location>
        <begin position="66"/>
        <end position="149"/>
    </location>
</feature>
<dbReference type="SUPFAM" id="SSF54637">
    <property type="entry name" value="Thioesterase/thiol ester dehydrase-isomerase"/>
    <property type="match status" value="1"/>
</dbReference>
<dbReference type="InterPro" id="IPR029069">
    <property type="entry name" value="HotDog_dom_sf"/>
</dbReference>
<dbReference type="Proteomes" id="UP000648182">
    <property type="component" value="Unassembled WGS sequence"/>
</dbReference>
<reference evidence="2 3" key="1">
    <citation type="submission" date="2020-08" db="EMBL/GenBank/DDBJ databases">
        <title>A Genomic Blueprint of the Chicken Gut Microbiome.</title>
        <authorList>
            <person name="Gilroy R."/>
            <person name="Ravi A."/>
            <person name="Getino M."/>
            <person name="Pursley I."/>
            <person name="Horton D.L."/>
            <person name="Alikhan N.-F."/>
            <person name="Baker D."/>
            <person name="Gharbi K."/>
            <person name="Hall N."/>
            <person name="Watson M."/>
            <person name="Adriaenssens E.M."/>
            <person name="Foster-Nyarko E."/>
            <person name="Jarju S."/>
            <person name="Secka A."/>
            <person name="Antonio M."/>
            <person name="Oren A."/>
            <person name="Chaudhuri R."/>
            <person name="La Ragione R.M."/>
            <person name="Hildebrand F."/>
            <person name="Pallen M.J."/>
        </authorList>
    </citation>
    <scope>NUCLEOTIDE SEQUENCE [LARGE SCALE GENOMIC DNA]</scope>
    <source>
        <strain evidence="2 3">Sa1BUA2</strain>
    </source>
</reference>
<evidence type="ECO:0000313" key="2">
    <source>
        <dbReference type="EMBL" id="MBD8004133.1"/>
    </source>
</evidence>
<dbReference type="EMBL" id="JACSPV010000004">
    <property type="protein sequence ID" value="MBD8004133.1"/>
    <property type="molecule type" value="Genomic_DNA"/>
</dbReference>
<dbReference type="CDD" id="cd03443">
    <property type="entry name" value="PaaI_thioesterase"/>
    <property type="match status" value="1"/>
</dbReference>
<proteinExistence type="predicted"/>
<organism evidence="2 3">
    <name type="scientific">Bacillus norwichensis</name>
    <dbReference type="NCBI Taxonomy" id="2762217"/>
    <lineage>
        <taxon>Bacteria</taxon>
        <taxon>Bacillati</taxon>
        <taxon>Bacillota</taxon>
        <taxon>Bacilli</taxon>
        <taxon>Bacillales</taxon>
        <taxon>Bacillaceae</taxon>
        <taxon>Bacillus</taxon>
    </lineage>
</organism>
<dbReference type="Gene3D" id="3.10.129.10">
    <property type="entry name" value="Hotdog Thioesterase"/>
    <property type="match status" value="1"/>
</dbReference>
<evidence type="ECO:0000313" key="3">
    <source>
        <dbReference type="Proteomes" id="UP000648182"/>
    </source>
</evidence>